<proteinExistence type="predicted"/>
<dbReference type="InterPro" id="IPR010678">
    <property type="entry name" value="UTP25"/>
</dbReference>
<reference evidence="2 3" key="1">
    <citation type="submission" date="2024-02" db="EMBL/GenBank/DDBJ databases">
        <authorList>
            <person name="Vignale AGUSTIN F."/>
            <person name="Sosa J E."/>
            <person name="Modenutti C."/>
        </authorList>
    </citation>
    <scope>NUCLEOTIDE SEQUENCE [LARGE SCALE GENOMIC DNA]</scope>
</reference>
<sequence>MMNSSKPLSRCEIIGRSCSGPVFVLKRNATIETTQGQSLLQVTCIEKEGPPRTIAMELACIELQPRIRKTLFCHHFAAYHNPYCFVPFGSNGQREEEGKSETDEDVDIGPGFSSMSEIEDDGSDNEAARSPAAVAEQSEAAGAKYDDEGPDTDEELSFGGHGQSVAEASVSTSSFNDHLENTISKADVDNLSKRKWKHNWEVPAVDMPNCKWVGTGECFLRDTGMDSDYGLKPSLYRHWLDICRASEGSIFHSSGQRFFFSLCK</sequence>
<evidence type="ECO:0000313" key="3">
    <source>
        <dbReference type="Proteomes" id="UP001642360"/>
    </source>
</evidence>
<dbReference type="Proteomes" id="UP001642360">
    <property type="component" value="Unassembled WGS sequence"/>
</dbReference>
<feature type="region of interest" description="Disordered" evidence="1">
    <location>
        <begin position="92"/>
        <end position="163"/>
    </location>
</feature>
<accession>A0ABC8TMF9</accession>
<dbReference type="PANTHER" id="PTHR12933:SF0">
    <property type="entry name" value="U3 SMALL NUCLEOLAR RNA-ASSOCIATED PROTEIN 25 HOMOLOG"/>
    <property type="match status" value="1"/>
</dbReference>
<dbReference type="PANTHER" id="PTHR12933">
    <property type="entry name" value="ORF PROTEIN-RELATED"/>
    <property type="match status" value="1"/>
</dbReference>
<evidence type="ECO:0000256" key="1">
    <source>
        <dbReference type="SAM" id="MobiDB-lite"/>
    </source>
</evidence>
<organism evidence="2 3">
    <name type="scientific">Ilex paraguariensis</name>
    <name type="common">yerba mate</name>
    <dbReference type="NCBI Taxonomy" id="185542"/>
    <lineage>
        <taxon>Eukaryota</taxon>
        <taxon>Viridiplantae</taxon>
        <taxon>Streptophyta</taxon>
        <taxon>Embryophyta</taxon>
        <taxon>Tracheophyta</taxon>
        <taxon>Spermatophyta</taxon>
        <taxon>Magnoliopsida</taxon>
        <taxon>eudicotyledons</taxon>
        <taxon>Gunneridae</taxon>
        <taxon>Pentapetalae</taxon>
        <taxon>asterids</taxon>
        <taxon>campanulids</taxon>
        <taxon>Aquifoliales</taxon>
        <taxon>Aquifoliaceae</taxon>
        <taxon>Ilex</taxon>
    </lineage>
</organism>
<gene>
    <name evidence="2" type="ORF">ILEXP_LOCUS40161</name>
</gene>
<comment type="caution">
    <text evidence="2">The sequence shown here is derived from an EMBL/GenBank/DDBJ whole genome shotgun (WGS) entry which is preliminary data.</text>
</comment>
<feature type="compositionally biased region" description="Low complexity" evidence="1">
    <location>
        <begin position="132"/>
        <end position="143"/>
    </location>
</feature>
<evidence type="ECO:0000313" key="2">
    <source>
        <dbReference type="EMBL" id="CAK9170663.1"/>
    </source>
</evidence>
<dbReference type="EMBL" id="CAUOFW020005547">
    <property type="protein sequence ID" value="CAK9170663.1"/>
    <property type="molecule type" value="Genomic_DNA"/>
</dbReference>
<dbReference type="AlphaFoldDB" id="A0ABC8TMF9"/>
<keyword evidence="3" id="KW-1185">Reference proteome</keyword>
<name>A0ABC8TMF9_9AQUA</name>
<protein>
    <submittedName>
        <fullName evidence="2">Uncharacterized protein</fullName>
    </submittedName>
</protein>